<organism evidence="1 2">
    <name type="scientific">Cyclotella atomus</name>
    <dbReference type="NCBI Taxonomy" id="382360"/>
    <lineage>
        <taxon>Eukaryota</taxon>
        <taxon>Sar</taxon>
        <taxon>Stramenopiles</taxon>
        <taxon>Ochrophyta</taxon>
        <taxon>Bacillariophyta</taxon>
        <taxon>Coscinodiscophyceae</taxon>
        <taxon>Thalassiosirophycidae</taxon>
        <taxon>Stephanodiscales</taxon>
        <taxon>Stephanodiscaceae</taxon>
        <taxon>Cyclotella</taxon>
    </lineage>
</organism>
<proteinExistence type="predicted"/>
<gene>
    <name evidence="1" type="ORF">ACHAWO_007169</name>
</gene>
<protein>
    <submittedName>
        <fullName evidence="1">Uncharacterized protein</fullName>
    </submittedName>
</protein>
<dbReference type="InterPro" id="IPR036770">
    <property type="entry name" value="Ankyrin_rpt-contain_sf"/>
</dbReference>
<dbReference type="AlphaFoldDB" id="A0ABD3N458"/>
<dbReference type="Proteomes" id="UP001530400">
    <property type="component" value="Unassembled WGS sequence"/>
</dbReference>
<dbReference type="SMART" id="SM00248">
    <property type="entry name" value="ANK"/>
    <property type="match status" value="2"/>
</dbReference>
<comment type="caution">
    <text evidence="1">The sequence shown here is derived from an EMBL/GenBank/DDBJ whole genome shotgun (WGS) entry which is preliminary data.</text>
</comment>
<sequence>MYNAHPQAIHARTDGDGGRIGVTPLHWRGCCSSDRARIRPYFQIRPDNQGQLPIHRALLGGSTPVGTIKLMAAANLEGLTVTDNLGRSPVHIAIQSGQVNSALAIIEANPNTLRVTNSSGDLPLHLACLGGHCNLVNHILDRDVYGVSPPNADHKLKLPIQALIYHADCDRDSLEYVEAVGRLLYANPVSITDLCL</sequence>
<dbReference type="PANTHER" id="PTHR24121">
    <property type="entry name" value="NO MECHANORECEPTOR POTENTIAL C, ISOFORM D-RELATED"/>
    <property type="match status" value="1"/>
</dbReference>
<dbReference type="EMBL" id="JALLPJ020001299">
    <property type="protein sequence ID" value="KAL3770860.1"/>
    <property type="molecule type" value="Genomic_DNA"/>
</dbReference>
<dbReference type="PANTHER" id="PTHR24121:SF23">
    <property type="entry name" value="NO MECHANORECEPTOR POTENTIAL C, ISOFORM H"/>
    <property type="match status" value="1"/>
</dbReference>
<evidence type="ECO:0000313" key="1">
    <source>
        <dbReference type="EMBL" id="KAL3770860.1"/>
    </source>
</evidence>
<evidence type="ECO:0000313" key="2">
    <source>
        <dbReference type="Proteomes" id="UP001530400"/>
    </source>
</evidence>
<dbReference type="Pfam" id="PF12796">
    <property type="entry name" value="Ank_2"/>
    <property type="match status" value="1"/>
</dbReference>
<name>A0ABD3N458_9STRA</name>
<reference evidence="1 2" key="1">
    <citation type="submission" date="2024-10" db="EMBL/GenBank/DDBJ databases">
        <title>Updated reference genomes for cyclostephanoid diatoms.</title>
        <authorList>
            <person name="Roberts W.R."/>
            <person name="Alverson A.J."/>
        </authorList>
    </citation>
    <scope>NUCLEOTIDE SEQUENCE [LARGE SCALE GENOMIC DNA]</scope>
    <source>
        <strain evidence="1 2">AJA010-31</strain>
    </source>
</reference>
<keyword evidence="2" id="KW-1185">Reference proteome</keyword>
<dbReference type="SUPFAM" id="SSF48403">
    <property type="entry name" value="Ankyrin repeat"/>
    <property type="match status" value="1"/>
</dbReference>
<accession>A0ABD3N458</accession>
<dbReference type="Gene3D" id="1.25.40.20">
    <property type="entry name" value="Ankyrin repeat-containing domain"/>
    <property type="match status" value="1"/>
</dbReference>
<dbReference type="InterPro" id="IPR002110">
    <property type="entry name" value="Ankyrin_rpt"/>
</dbReference>